<dbReference type="Proteomes" id="UP000474565">
    <property type="component" value="Unassembled WGS sequence"/>
</dbReference>
<dbReference type="EMBL" id="WWCP01000048">
    <property type="protein sequence ID" value="MYM85095.1"/>
    <property type="molecule type" value="Genomic_DNA"/>
</dbReference>
<evidence type="ECO:0000313" key="3">
    <source>
        <dbReference type="Proteomes" id="UP000474565"/>
    </source>
</evidence>
<comment type="caution">
    <text evidence="2">The sequence shown here is derived from an EMBL/GenBank/DDBJ whole genome shotgun (WGS) entry which is preliminary data.</text>
</comment>
<protein>
    <submittedName>
        <fullName evidence="2">Uncharacterized protein</fullName>
    </submittedName>
</protein>
<dbReference type="AlphaFoldDB" id="A0A6L8MSR4"/>
<name>A0A6L8MSR4_9BURK</name>
<gene>
    <name evidence="2" type="ORF">GTP44_24510</name>
</gene>
<proteinExistence type="predicted"/>
<evidence type="ECO:0000313" key="2">
    <source>
        <dbReference type="EMBL" id="MYM85095.1"/>
    </source>
</evidence>
<evidence type="ECO:0000256" key="1">
    <source>
        <dbReference type="SAM" id="MobiDB-lite"/>
    </source>
</evidence>
<sequence>MKLIQTSEFALRPVATPHSEDMPKSELMLNGLPTGKIIDGAVLEAAIRWHDCLLAFVTDAITHEETLRVYLFNDCLNIIDSAQLGWMYATGVFSLLELQPPNTVRFLFFGDTDWTLELFGDEVFAIPFFTDPRGVSRPLRFHRRFQISGSPRPEPRQSGSSQLKKTKATTATGGTMRGLSGQAIQILCR</sequence>
<organism evidence="2 3">
    <name type="scientific">Duganella lactea</name>
    <dbReference type="NCBI Taxonomy" id="2692173"/>
    <lineage>
        <taxon>Bacteria</taxon>
        <taxon>Pseudomonadati</taxon>
        <taxon>Pseudomonadota</taxon>
        <taxon>Betaproteobacteria</taxon>
        <taxon>Burkholderiales</taxon>
        <taxon>Oxalobacteraceae</taxon>
        <taxon>Telluria group</taxon>
        <taxon>Duganella</taxon>
    </lineage>
</organism>
<dbReference type="RefSeq" id="WP_161021471.1">
    <property type="nucleotide sequence ID" value="NZ_WWCP01000048.1"/>
</dbReference>
<accession>A0A6L8MSR4</accession>
<reference evidence="2 3" key="1">
    <citation type="submission" date="2019-12" db="EMBL/GenBank/DDBJ databases">
        <title>Novel species isolated from a subtropical stream in China.</title>
        <authorList>
            <person name="Lu H."/>
        </authorList>
    </citation>
    <scope>NUCLEOTIDE SEQUENCE [LARGE SCALE GENOMIC DNA]</scope>
    <source>
        <strain evidence="2 3">FT50W</strain>
    </source>
</reference>
<feature type="region of interest" description="Disordered" evidence="1">
    <location>
        <begin position="147"/>
        <end position="176"/>
    </location>
</feature>